<dbReference type="InterPro" id="IPR044824">
    <property type="entry name" value="MAIN-like"/>
</dbReference>
<organism evidence="3 4">
    <name type="scientific">Rubus argutus</name>
    <name type="common">Southern blackberry</name>
    <dbReference type="NCBI Taxonomy" id="59490"/>
    <lineage>
        <taxon>Eukaryota</taxon>
        <taxon>Viridiplantae</taxon>
        <taxon>Streptophyta</taxon>
        <taxon>Embryophyta</taxon>
        <taxon>Tracheophyta</taxon>
        <taxon>Spermatophyta</taxon>
        <taxon>Magnoliopsida</taxon>
        <taxon>eudicotyledons</taxon>
        <taxon>Gunneridae</taxon>
        <taxon>Pentapetalae</taxon>
        <taxon>rosids</taxon>
        <taxon>fabids</taxon>
        <taxon>Rosales</taxon>
        <taxon>Rosaceae</taxon>
        <taxon>Rosoideae</taxon>
        <taxon>Rosoideae incertae sedis</taxon>
        <taxon>Rubus</taxon>
    </lineage>
</organism>
<accession>A0AAW1XMW6</accession>
<name>A0AAW1XMW6_RUBAR</name>
<evidence type="ECO:0000313" key="4">
    <source>
        <dbReference type="Proteomes" id="UP001457282"/>
    </source>
</evidence>
<feature type="compositionally biased region" description="Polar residues" evidence="1">
    <location>
        <begin position="644"/>
        <end position="653"/>
    </location>
</feature>
<evidence type="ECO:0000259" key="2">
    <source>
        <dbReference type="Pfam" id="PF10536"/>
    </source>
</evidence>
<feature type="compositionally biased region" description="Acidic residues" evidence="1">
    <location>
        <begin position="679"/>
        <end position="720"/>
    </location>
</feature>
<feature type="region of interest" description="Disordered" evidence="1">
    <location>
        <begin position="50"/>
        <end position="104"/>
    </location>
</feature>
<dbReference type="InterPro" id="IPR019557">
    <property type="entry name" value="AminoTfrase-like_pln_mobile"/>
</dbReference>
<keyword evidence="4" id="KW-1185">Reference proteome</keyword>
<dbReference type="PANTHER" id="PTHR46033">
    <property type="entry name" value="PROTEIN MAIN-LIKE 2"/>
    <property type="match status" value="1"/>
</dbReference>
<gene>
    <name evidence="3" type="ORF">M0R45_014912</name>
</gene>
<feature type="domain" description="Aminotransferase-like plant mobile" evidence="2">
    <location>
        <begin position="244"/>
        <end position="509"/>
    </location>
</feature>
<dbReference type="Pfam" id="PF10536">
    <property type="entry name" value="PMD"/>
    <property type="match status" value="1"/>
</dbReference>
<evidence type="ECO:0000313" key="3">
    <source>
        <dbReference type="EMBL" id="KAK9938157.1"/>
    </source>
</evidence>
<protein>
    <recommendedName>
        <fullName evidence="2">Aminotransferase-like plant mobile domain-containing protein</fullName>
    </recommendedName>
</protein>
<sequence>MHTKILHLKCCIGYKCSGVVLNEQEDDDPFTEQSMEHYREWVHKMEGKSAALKVSKKRDGQASNGKSKGMAKYPPGKRRKPTTSNQAPSASRRKTERSSFESEMRDRYEEGVDIGFEIFRSYAKLMVPSDIWDKIDVETAKVQAFFTSTSVLNWTNLVVECFLCKIQVYDQASHGPADCRVYGVKAYKPVGRNPSHPKVHIDPNNHLSYKMNVGEIKGCGSNRLCSHWYKHLPKLVQDRIVHAGFGEFIKCLVTTGRRDRQLVIALAERWWDTTHTFHFDNIGEMTMTPTDFSAITGVQVCGRPLEYDMQAHTKHKELLQFFGKRLADIAKPTMTYTEILDSHADWEPRSADDVDRLARVFILCLIGSTLCAGRTNTVNLYYLPCLKNLDEIGTFNWGGAGLSCLYRNMDSLSRGKCQSIGGYWRAWELWACEYLMPLALFKPLHGPNTWPRAMRWFGAPDIREYPHSLEDFRVTLRYLTADKVVTNPWGTETSELPDYVKNSIPTTQRRVLLQGPAWLRVEDSRRGSVPITNIKPVEVSTIAMPPRTINVVGRESGQCDMIEIPKGKKTNLLPLPSDVKFVDAKQVSELLDIIVGQNSIIFELCMDANKEFQAKRALAEKYEKLVRHTTSGMHEGGTLGQLESRPTLQSSPTIHVDVDKPDDHHKKSPLGEEFFCYESNEDDNDNDGMYTDGDDVGGDDEQDDEFADVDGNGDENEDWENGLGLVAETNIAPSKRGDQ</sequence>
<dbReference type="GO" id="GO:0010073">
    <property type="term" value="P:meristem maintenance"/>
    <property type="evidence" value="ECO:0007669"/>
    <property type="project" value="InterPro"/>
</dbReference>
<evidence type="ECO:0000256" key="1">
    <source>
        <dbReference type="SAM" id="MobiDB-lite"/>
    </source>
</evidence>
<feature type="compositionally biased region" description="Basic and acidic residues" evidence="1">
    <location>
        <begin position="656"/>
        <end position="665"/>
    </location>
</feature>
<reference evidence="3 4" key="1">
    <citation type="journal article" date="2023" name="G3 (Bethesda)">
        <title>A chromosome-length genome assembly and annotation of blackberry (Rubus argutus, cv. 'Hillquist').</title>
        <authorList>
            <person name="Bruna T."/>
            <person name="Aryal R."/>
            <person name="Dudchenko O."/>
            <person name="Sargent D.J."/>
            <person name="Mead D."/>
            <person name="Buti M."/>
            <person name="Cavallini A."/>
            <person name="Hytonen T."/>
            <person name="Andres J."/>
            <person name="Pham M."/>
            <person name="Weisz D."/>
            <person name="Mascagni F."/>
            <person name="Usai G."/>
            <person name="Natali L."/>
            <person name="Bassil N."/>
            <person name="Fernandez G.E."/>
            <person name="Lomsadze A."/>
            <person name="Armour M."/>
            <person name="Olukolu B."/>
            <person name="Poorten T."/>
            <person name="Britton C."/>
            <person name="Davik J."/>
            <person name="Ashrafi H."/>
            <person name="Aiden E.L."/>
            <person name="Borodovsky M."/>
            <person name="Worthington M."/>
        </authorList>
    </citation>
    <scope>NUCLEOTIDE SEQUENCE [LARGE SCALE GENOMIC DNA]</scope>
    <source>
        <strain evidence="3">PI 553951</strain>
    </source>
</reference>
<dbReference type="EMBL" id="JBEDUW010000003">
    <property type="protein sequence ID" value="KAK9938157.1"/>
    <property type="molecule type" value="Genomic_DNA"/>
</dbReference>
<dbReference type="PANTHER" id="PTHR46033:SF8">
    <property type="entry name" value="PROTEIN MAINTENANCE OF MERISTEMS-LIKE"/>
    <property type="match status" value="1"/>
</dbReference>
<proteinExistence type="predicted"/>
<dbReference type="Proteomes" id="UP001457282">
    <property type="component" value="Unassembled WGS sequence"/>
</dbReference>
<feature type="region of interest" description="Disordered" evidence="1">
    <location>
        <begin position="631"/>
        <end position="739"/>
    </location>
</feature>
<comment type="caution">
    <text evidence="3">The sequence shown here is derived from an EMBL/GenBank/DDBJ whole genome shotgun (WGS) entry which is preliminary data.</text>
</comment>
<dbReference type="AlphaFoldDB" id="A0AAW1XMW6"/>